<protein>
    <submittedName>
        <fullName evidence="3">DNA-binding protein</fullName>
    </submittedName>
</protein>
<dbReference type="Proteomes" id="UP000188159">
    <property type="component" value="Chromosome"/>
</dbReference>
<dbReference type="PROSITE" id="PS50943">
    <property type="entry name" value="HTH_CROC1"/>
    <property type="match status" value="1"/>
</dbReference>
<evidence type="ECO:0000259" key="2">
    <source>
        <dbReference type="PROSITE" id="PS50943"/>
    </source>
</evidence>
<dbReference type="RefSeq" id="WP_022092134.1">
    <property type="nucleotide sequence ID" value="NZ_CP012098.1"/>
</dbReference>
<dbReference type="AlphaFoldDB" id="A0A1Q2C8J2"/>
<dbReference type="EMBL" id="CP012098">
    <property type="protein sequence ID" value="AQP39995.1"/>
    <property type="molecule type" value="Genomic_DNA"/>
</dbReference>
<dbReference type="SUPFAM" id="SSF47413">
    <property type="entry name" value="lambda repressor-like DNA-binding domains"/>
    <property type="match status" value="1"/>
</dbReference>
<feature type="domain" description="HTH cro/C1-type" evidence="2">
    <location>
        <begin position="13"/>
        <end position="67"/>
    </location>
</feature>
<dbReference type="InterPro" id="IPR001387">
    <property type="entry name" value="Cro/C1-type_HTH"/>
</dbReference>
<dbReference type="PANTHER" id="PTHR46797">
    <property type="entry name" value="HTH-TYPE TRANSCRIPTIONAL REGULATOR"/>
    <property type="match status" value="1"/>
</dbReference>
<proteinExistence type="predicted"/>
<dbReference type="GO" id="GO:0005829">
    <property type="term" value="C:cytosol"/>
    <property type="evidence" value="ECO:0007669"/>
    <property type="project" value="TreeGrafter"/>
</dbReference>
<dbReference type="SMART" id="SM00530">
    <property type="entry name" value="HTH_XRE"/>
    <property type="match status" value="1"/>
</dbReference>
<dbReference type="GO" id="GO:0003677">
    <property type="term" value="F:DNA binding"/>
    <property type="evidence" value="ECO:0007669"/>
    <property type="project" value="UniProtKB-KW"/>
</dbReference>
<gene>
    <name evidence="3" type="ORF">DO83_10680</name>
</gene>
<dbReference type="Pfam" id="PF01381">
    <property type="entry name" value="HTH_3"/>
    <property type="match status" value="1"/>
</dbReference>
<dbReference type="InterPro" id="IPR050807">
    <property type="entry name" value="TransReg_Diox_bact_type"/>
</dbReference>
<evidence type="ECO:0000313" key="3">
    <source>
        <dbReference type="EMBL" id="AQP39995.1"/>
    </source>
</evidence>
<evidence type="ECO:0000313" key="4">
    <source>
        <dbReference type="Proteomes" id="UP000188159"/>
    </source>
</evidence>
<organism evidence="3 4">
    <name type="scientific">Anaerostipes hadrus</name>
    <dbReference type="NCBI Taxonomy" id="649756"/>
    <lineage>
        <taxon>Bacteria</taxon>
        <taxon>Bacillati</taxon>
        <taxon>Bacillota</taxon>
        <taxon>Clostridia</taxon>
        <taxon>Lachnospirales</taxon>
        <taxon>Lachnospiraceae</taxon>
        <taxon>Anaerostipes</taxon>
    </lineage>
</organism>
<dbReference type="Gene3D" id="1.10.260.40">
    <property type="entry name" value="lambda repressor-like DNA-binding domains"/>
    <property type="match status" value="1"/>
</dbReference>
<dbReference type="CDD" id="cd00093">
    <property type="entry name" value="HTH_XRE"/>
    <property type="match status" value="1"/>
</dbReference>
<sequence length="120" mass="13514">MKPINYKALGAKIKEYRKKENITQEQLAEMADISLSHMSNVETASVSVSLPALKLIADALGVTIDELLVDSYSKKQKKYFYSKKMDLIMEQCETVEQEIIVNTVSTLADNLLKSRKKEGV</sequence>
<dbReference type="InterPro" id="IPR010982">
    <property type="entry name" value="Lambda_DNA-bd_dom_sf"/>
</dbReference>
<reference evidence="3 4" key="1">
    <citation type="journal article" date="2016" name="Sci. Rep.">
        <title>Accelerated dysbiosis of gut microbiota during aggravation of DSS-induced colitis by a butyrate-producing bacterium.</title>
        <authorList>
            <person name="Zhang Q."/>
            <person name="Wu Y."/>
            <person name="Wang J."/>
            <person name="Wu G."/>
            <person name="Long W."/>
            <person name="Xue Z."/>
            <person name="Wang L."/>
            <person name="Zhang X."/>
            <person name="Pang X."/>
            <person name="Zhao Y."/>
            <person name="Zhao L."/>
            <person name="Zhang C."/>
        </authorList>
    </citation>
    <scope>NUCLEOTIDE SEQUENCE [LARGE SCALE GENOMIC DNA]</scope>
    <source>
        <strain evidence="3 4">BPB5</strain>
    </source>
</reference>
<accession>A0A1Q2C8J2</accession>
<keyword evidence="1 3" id="KW-0238">DNA-binding</keyword>
<evidence type="ECO:0000256" key="1">
    <source>
        <dbReference type="ARBA" id="ARBA00023125"/>
    </source>
</evidence>
<dbReference type="GO" id="GO:0003700">
    <property type="term" value="F:DNA-binding transcription factor activity"/>
    <property type="evidence" value="ECO:0007669"/>
    <property type="project" value="TreeGrafter"/>
</dbReference>
<name>A0A1Q2C8J2_ANAHA</name>
<dbReference type="PANTHER" id="PTHR46797:SF1">
    <property type="entry name" value="METHYLPHOSPHONATE SYNTHASE"/>
    <property type="match status" value="1"/>
</dbReference>